<dbReference type="EMBL" id="HF935629">
    <property type="protein sequence ID" value="CCX31707.1"/>
    <property type="molecule type" value="Genomic_DNA"/>
</dbReference>
<dbReference type="AlphaFoldDB" id="U4LJH3"/>
<gene>
    <name evidence="2" type="ORF">PCON_11230</name>
</gene>
<reference evidence="2 3" key="1">
    <citation type="journal article" date="2013" name="PLoS Genet.">
        <title>The genome and development-dependent transcriptomes of Pyronema confluens: a window into fungal evolution.</title>
        <authorList>
            <person name="Traeger S."/>
            <person name="Altegoer F."/>
            <person name="Freitag M."/>
            <person name="Gabaldon T."/>
            <person name="Kempken F."/>
            <person name="Kumar A."/>
            <person name="Marcet-Houben M."/>
            <person name="Poggeler S."/>
            <person name="Stajich J.E."/>
            <person name="Nowrousian M."/>
        </authorList>
    </citation>
    <scope>NUCLEOTIDE SEQUENCE [LARGE SCALE GENOMIC DNA]</scope>
    <source>
        <strain evidence="3">CBS 100304</strain>
        <tissue evidence="2">Vegetative mycelium</tissue>
    </source>
</reference>
<dbReference type="Proteomes" id="UP000018144">
    <property type="component" value="Unassembled WGS sequence"/>
</dbReference>
<accession>U4LJH3</accession>
<sequence length="160" mass="17733">MLLLLLVWLLLELLGFTLAARLALLCSFSFRAARAALLFYFPGIPQPPSLLATWFNLPTSHLLSLPSLPSNPLLLSFSLLEDHCRSTYFVVRSVIRVNAFKPAPDGPCKGRGPHPILVAILLLLLLPFPTSPYLSPYFSDSDHRRSATTVKPGQNKQLLL</sequence>
<name>U4LJH3_PYROM</name>
<evidence type="ECO:0000313" key="3">
    <source>
        <dbReference type="Proteomes" id="UP000018144"/>
    </source>
</evidence>
<protein>
    <submittedName>
        <fullName evidence="2">Uncharacterized protein</fullName>
    </submittedName>
</protein>
<organism evidence="2 3">
    <name type="scientific">Pyronema omphalodes (strain CBS 100304)</name>
    <name type="common">Pyronema confluens</name>
    <dbReference type="NCBI Taxonomy" id="1076935"/>
    <lineage>
        <taxon>Eukaryota</taxon>
        <taxon>Fungi</taxon>
        <taxon>Dikarya</taxon>
        <taxon>Ascomycota</taxon>
        <taxon>Pezizomycotina</taxon>
        <taxon>Pezizomycetes</taxon>
        <taxon>Pezizales</taxon>
        <taxon>Pyronemataceae</taxon>
        <taxon>Pyronema</taxon>
    </lineage>
</organism>
<evidence type="ECO:0000256" key="1">
    <source>
        <dbReference type="SAM" id="Phobius"/>
    </source>
</evidence>
<proteinExistence type="predicted"/>
<keyword evidence="3" id="KW-1185">Reference proteome</keyword>
<feature type="transmembrane region" description="Helical" evidence="1">
    <location>
        <begin position="116"/>
        <end position="135"/>
    </location>
</feature>
<keyword evidence="1" id="KW-0812">Transmembrane</keyword>
<keyword evidence="1" id="KW-0472">Membrane</keyword>
<evidence type="ECO:0000313" key="2">
    <source>
        <dbReference type="EMBL" id="CCX31707.1"/>
    </source>
</evidence>
<keyword evidence="1" id="KW-1133">Transmembrane helix</keyword>